<dbReference type="GO" id="GO:0003676">
    <property type="term" value="F:nucleic acid binding"/>
    <property type="evidence" value="ECO:0007669"/>
    <property type="project" value="InterPro"/>
</dbReference>
<reference evidence="3" key="2">
    <citation type="submission" date="2023-06" db="EMBL/GenBank/DDBJ databases">
        <authorList>
            <consortium name="Lawrence Berkeley National Laboratory"/>
            <person name="Haridas S."/>
            <person name="Hensen N."/>
            <person name="Bonometti L."/>
            <person name="Westerberg I."/>
            <person name="Brannstrom I.O."/>
            <person name="Guillou S."/>
            <person name="Cros-Aarteil S."/>
            <person name="Calhoun S."/>
            <person name="Kuo A."/>
            <person name="Mondo S."/>
            <person name="Pangilinan J."/>
            <person name="Riley R."/>
            <person name="Labutti K."/>
            <person name="Andreopoulos B."/>
            <person name="Lipzen A."/>
            <person name="Chen C."/>
            <person name="Yanf M."/>
            <person name="Daum C."/>
            <person name="Ng V."/>
            <person name="Clum A."/>
            <person name="Steindorff A."/>
            <person name="Ohm R."/>
            <person name="Martin F."/>
            <person name="Silar P."/>
            <person name="Natvig D."/>
            <person name="Lalanne C."/>
            <person name="Gautier V."/>
            <person name="Ament-Velasquez S.L."/>
            <person name="Kruys A."/>
            <person name="Hutchinson M.I."/>
            <person name="Powell A.J."/>
            <person name="Barry K."/>
            <person name="Miller A.N."/>
            <person name="Grigoriev I.V."/>
            <person name="Debuchy R."/>
            <person name="Gladieux P."/>
            <person name="Thoren M.H."/>
            <person name="Johannesson H."/>
        </authorList>
    </citation>
    <scope>NUCLEOTIDE SEQUENCE</scope>
    <source>
        <strain evidence="3">CBS 955.72</strain>
    </source>
</reference>
<evidence type="ECO:0000259" key="2">
    <source>
        <dbReference type="PROSITE" id="PS50174"/>
    </source>
</evidence>
<dbReference type="SMART" id="SM00443">
    <property type="entry name" value="G_patch"/>
    <property type="match status" value="1"/>
</dbReference>
<dbReference type="InterPro" id="IPR039146">
    <property type="entry name" value="GPANK1"/>
</dbReference>
<feature type="region of interest" description="Disordered" evidence="1">
    <location>
        <begin position="1"/>
        <end position="24"/>
    </location>
</feature>
<keyword evidence="4" id="KW-1185">Reference proteome</keyword>
<sequence>MDAPQKVVDGNDDDDYDDIPLQYQRPFGSGLHKKAIAFIPASGDGRLNSTNSTISAATAKPRPDVADLYLSMVLPTDTKPRTSTGQSAGSRNPTTEPPIQVCEVCNLPLASLVPPAMRADEGPSRTATAHENSFAHQVCLPHSHPPSALDRSRMGLSYLSSHGWDPDARKGLGAAQQGIQYPIKPKGKEDKLGLGLAVPKNLPPKKEKAKTLDAGRVRKLVAKEKRRGERIRQQLFGRGQDLEKYLGPGAAG</sequence>
<dbReference type="PROSITE" id="PS50174">
    <property type="entry name" value="G_PATCH"/>
    <property type="match status" value="1"/>
</dbReference>
<protein>
    <recommendedName>
        <fullName evidence="2">G-patch domain-containing protein</fullName>
    </recommendedName>
</protein>
<evidence type="ECO:0000256" key="1">
    <source>
        <dbReference type="SAM" id="MobiDB-lite"/>
    </source>
</evidence>
<name>A0AAJ0MEB6_9PEZI</name>
<dbReference type="PANTHER" id="PTHR20923:SF1">
    <property type="entry name" value="G PATCH DOMAIN AND ANKYRIN REPEAT-CONTAINING PROTEIN 1"/>
    <property type="match status" value="1"/>
</dbReference>
<dbReference type="AlphaFoldDB" id="A0AAJ0MEB6"/>
<dbReference type="InterPro" id="IPR000467">
    <property type="entry name" value="G_patch_dom"/>
</dbReference>
<gene>
    <name evidence="3" type="ORF">B0T25DRAFT_198815</name>
</gene>
<organism evidence="3 4">
    <name type="scientific">Lasiosphaeria hispida</name>
    <dbReference type="NCBI Taxonomy" id="260671"/>
    <lineage>
        <taxon>Eukaryota</taxon>
        <taxon>Fungi</taxon>
        <taxon>Dikarya</taxon>
        <taxon>Ascomycota</taxon>
        <taxon>Pezizomycotina</taxon>
        <taxon>Sordariomycetes</taxon>
        <taxon>Sordariomycetidae</taxon>
        <taxon>Sordariales</taxon>
        <taxon>Lasiosphaeriaceae</taxon>
        <taxon>Lasiosphaeria</taxon>
    </lineage>
</organism>
<feature type="domain" description="G-patch" evidence="2">
    <location>
        <begin position="151"/>
        <end position="199"/>
    </location>
</feature>
<comment type="caution">
    <text evidence="3">The sequence shown here is derived from an EMBL/GenBank/DDBJ whole genome shotgun (WGS) entry which is preliminary data.</text>
</comment>
<feature type="region of interest" description="Disordered" evidence="1">
    <location>
        <begin position="75"/>
        <end position="98"/>
    </location>
</feature>
<accession>A0AAJ0MEB6</accession>
<reference evidence="3" key="1">
    <citation type="journal article" date="2023" name="Mol. Phylogenet. Evol.">
        <title>Genome-scale phylogeny and comparative genomics of the fungal order Sordariales.</title>
        <authorList>
            <person name="Hensen N."/>
            <person name="Bonometti L."/>
            <person name="Westerberg I."/>
            <person name="Brannstrom I.O."/>
            <person name="Guillou S."/>
            <person name="Cros-Aarteil S."/>
            <person name="Calhoun S."/>
            <person name="Haridas S."/>
            <person name="Kuo A."/>
            <person name="Mondo S."/>
            <person name="Pangilinan J."/>
            <person name="Riley R."/>
            <person name="LaButti K."/>
            <person name="Andreopoulos B."/>
            <person name="Lipzen A."/>
            <person name="Chen C."/>
            <person name="Yan M."/>
            <person name="Daum C."/>
            <person name="Ng V."/>
            <person name="Clum A."/>
            <person name="Steindorff A."/>
            <person name="Ohm R.A."/>
            <person name="Martin F."/>
            <person name="Silar P."/>
            <person name="Natvig D.O."/>
            <person name="Lalanne C."/>
            <person name="Gautier V."/>
            <person name="Ament-Velasquez S.L."/>
            <person name="Kruys A."/>
            <person name="Hutchinson M.I."/>
            <person name="Powell A.J."/>
            <person name="Barry K."/>
            <person name="Miller A.N."/>
            <person name="Grigoriev I.V."/>
            <person name="Debuchy R."/>
            <person name="Gladieux P."/>
            <person name="Hiltunen Thoren M."/>
            <person name="Johannesson H."/>
        </authorList>
    </citation>
    <scope>NUCLEOTIDE SEQUENCE</scope>
    <source>
        <strain evidence="3">CBS 955.72</strain>
    </source>
</reference>
<feature type="compositionally biased region" description="Polar residues" evidence="1">
    <location>
        <begin position="81"/>
        <end position="94"/>
    </location>
</feature>
<proteinExistence type="predicted"/>
<dbReference type="Proteomes" id="UP001275084">
    <property type="component" value="Unassembled WGS sequence"/>
</dbReference>
<evidence type="ECO:0000313" key="3">
    <source>
        <dbReference type="EMBL" id="KAK3353004.1"/>
    </source>
</evidence>
<dbReference type="EMBL" id="JAUIQD010000004">
    <property type="protein sequence ID" value="KAK3353004.1"/>
    <property type="molecule type" value="Genomic_DNA"/>
</dbReference>
<dbReference type="Pfam" id="PF01585">
    <property type="entry name" value="G-patch"/>
    <property type="match status" value="1"/>
</dbReference>
<dbReference type="PANTHER" id="PTHR20923">
    <property type="entry name" value="BAT4 PROTEIN-RELATED"/>
    <property type="match status" value="1"/>
</dbReference>
<evidence type="ECO:0000313" key="4">
    <source>
        <dbReference type="Proteomes" id="UP001275084"/>
    </source>
</evidence>